<reference evidence="1 2" key="1">
    <citation type="journal article" date="2021" name="Cell Host Microbe">
        <title>in vivo commensal control of Clostridioides difficile virulence.</title>
        <authorList>
            <person name="Girinathan B.P."/>
            <person name="Dibenedetto N."/>
            <person name="Worley J.N."/>
            <person name="Peltier J."/>
            <person name="Arrieta-Ortiz M.L."/>
            <person name="Rupa Christinal Immanuel S."/>
            <person name="Lavin R."/>
            <person name="Delaney M.L."/>
            <person name="Cummins C."/>
            <person name="Hoffmann M."/>
            <person name="Luo Y."/>
            <person name="Gonzalez-Escalona N."/>
            <person name="Allard M."/>
            <person name="Onderdonk A.B."/>
            <person name="Gerber G.K."/>
            <person name="Sonenshein A.L."/>
            <person name="Baliga N."/>
            <person name="Dupuy B."/>
            <person name="Bry L."/>
        </authorList>
    </citation>
    <scope>NUCLEOTIDE SEQUENCE [LARGE SCALE GENOMIC DNA]</scope>
    <source>
        <strain evidence="1 2">DSM 599</strain>
    </source>
</reference>
<dbReference type="Proteomes" id="UP001299068">
    <property type="component" value="Unassembled WGS sequence"/>
</dbReference>
<dbReference type="InterPro" id="IPR014918">
    <property type="entry name" value="Phage_tail_3"/>
</dbReference>
<keyword evidence="2" id="KW-1185">Reference proteome</keyword>
<accession>A0ABS7KUQ1</accession>
<evidence type="ECO:0000313" key="2">
    <source>
        <dbReference type="Proteomes" id="UP001299068"/>
    </source>
</evidence>
<dbReference type="Pfam" id="PF08813">
    <property type="entry name" value="Phage_tail_3"/>
    <property type="match status" value="1"/>
</dbReference>
<dbReference type="Gene3D" id="4.10.410.40">
    <property type="match status" value="1"/>
</dbReference>
<dbReference type="EMBL" id="JAIKTU010000003">
    <property type="protein sequence ID" value="MBY0754536.1"/>
    <property type="molecule type" value="Genomic_DNA"/>
</dbReference>
<name>A0ABS7KUQ1_CLOSR</name>
<protein>
    <submittedName>
        <fullName evidence="1">Phage tail protein</fullName>
    </submittedName>
</protein>
<gene>
    <name evidence="1" type="ORF">K5V21_03600</name>
</gene>
<comment type="caution">
    <text evidence="1">The sequence shown here is derived from an EMBL/GenBank/DDBJ whole genome shotgun (WGS) entry which is preliminary data.</text>
</comment>
<sequence length="144" mass="15692">MLANGTTLEYKEKNGSSYINLEGLKEVPEIGDEPEKVENTCLADTTKKYEYGIGDPGELEFKFKYDNSSSTSSYRILRKAAEAKKVLSFKETLPDGTSFTWEAQVSIKLGGGGVNGAVEFTCKMALQSEITVTDPADKTKGKGE</sequence>
<evidence type="ECO:0000313" key="1">
    <source>
        <dbReference type="EMBL" id="MBY0754536.1"/>
    </source>
</evidence>
<dbReference type="RefSeq" id="WP_221859263.1">
    <property type="nucleotide sequence ID" value="NZ_JAIKTU010000003.1"/>
</dbReference>
<organism evidence="1 2">
    <name type="scientific">Clostridium sardiniense</name>
    <name type="common">Clostridium absonum</name>
    <dbReference type="NCBI Taxonomy" id="29369"/>
    <lineage>
        <taxon>Bacteria</taxon>
        <taxon>Bacillati</taxon>
        <taxon>Bacillota</taxon>
        <taxon>Clostridia</taxon>
        <taxon>Eubacteriales</taxon>
        <taxon>Clostridiaceae</taxon>
        <taxon>Clostridium</taxon>
    </lineage>
</organism>
<proteinExistence type="predicted"/>